<keyword evidence="2" id="KW-1185">Reference proteome</keyword>
<protein>
    <submittedName>
        <fullName evidence="1">Uncharacterized protein</fullName>
    </submittedName>
</protein>
<evidence type="ECO:0000313" key="2">
    <source>
        <dbReference type="Proteomes" id="UP001165122"/>
    </source>
</evidence>
<gene>
    <name evidence="1" type="ORF">TrLO_g4232</name>
</gene>
<accession>A0A9W7ED82</accession>
<dbReference type="Proteomes" id="UP001165122">
    <property type="component" value="Unassembled WGS sequence"/>
</dbReference>
<comment type="caution">
    <text evidence="1">The sequence shown here is derived from an EMBL/GenBank/DDBJ whole genome shotgun (WGS) entry which is preliminary data.</text>
</comment>
<proteinExistence type="predicted"/>
<name>A0A9W7ED82_9STRA</name>
<sequence>MAIVFRLVFQFDRVGKVDLAVADYSVEIWNNESVHDSLQKISTEVNIYTMASLSDMREGNLNTWQKIALWLLGNSR</sequence>
<dbReference type="EMBL" id="BRXW01000699">
    <property type="protein sequence ID" value="GMH74582.1"/>
    <property type="molecule type" value="Genomic_DNA"/>
</dbReference>
<reference evidence="2" key="1">
    <citation type="journal article" date="2023" name="Commun. Biol.">
        <title>Genome analysis of Parmales, the sister group of diatoms, reveals the evolutionary specialization of diatoms from phago-mixotrophs to photoautotrophs.</title>
        <authorList>
            <person name="Ban H."/>
            <person name="Sato S."/>
            <person name="Yoshikawa S."/>
            <person name="Yamada K."/>
            <person name="Nakamura Y."/>
            <person name="Ichinomiya M."/>
            <person name="Sato N."/>
            <person name="Blanc-Mathieu R."/>
            <person name="Endo H."/>
            <person name="Kuwata A."/>
            <person name="Ogata H."/>
        </authorList>
    </citation>
    <scope>NUCLEOTIDE SEQUENCE [LARGE SCALE GENOMIC DNA]</scope>
    <source>
        <strain evidence="2">NIES 3700</strain>
    </source>
</reference>
<evidence type="ECO:0000313" key="1">
    <source>
        <dbReference type="EMBL" id="GMH74582.1"/>
    </source>
</evidence>
<organism evidence="1 2">
    <name type="scientific">Triparma laevis f. longispina</name>
    <dbReference type="NCBI Taxonomy" id="1714387"/>
    <lineage>
        <taxon>Eukaryota</taxon>
        <taxon>Sar</taxon>
        <taxon>Stramenopiles</taxon>
        <taxon>Ochrophyta</taxon>
        <taxon>Bolidophyceae</taxon>
        <taxon>Parmales</taxon>
        <taxon>Triparmaceae</taxon>
        <taxon>Triparma</taxon>
    </lineage>
</organism>
<dbReference type="AlphaFoldDB" id="A0A9W7ED82"/>